<dbReference type="InterPro" id="IPR036291">
    <property type="entry name" value="NAD(P)-bd_dom_sf"/>
</dbReference>
<feature type="domain" description="Carrier" evidence="10">
    <location>
        <begin position="2481"/>
        <end position="2558"/>
    </location>
</feature>
<name>A0A2H3A6C1_TRIPA</name>
<dbReference type="Pfam" id="PF23114">
    <property type="entry name" value="NAD-bd_HRPKS_sdrA"/>
    <property type="match status" value="1"/>
</dbReference>
<evidence type="ECO:0000256" key="9">
    <source>
        <dbReference type="PROSITE-ProRule" id="PRU01363"/>
    </source>
</evidence>
<evidence type="ECO:0000259" key="10">
    <source>
        <dbReference type="PROSITE" id="PS50075"/>
    </source>
</evidence>
<feature type="region of interest" description="C-terminal hotdog fold" evidence="9">
    <location>
        <begin position="1096"/>
        <end position="1252"/>
    </location>
</feature>
<dbReference type="Gene3D" id="3.40.366.10">
    <property type="entry name" value="Malonyl-Coenzyme A Acyl Carrier Protein, domain 2"/>
    <property type="match status" value="1"/>
</dbReference>
<evidence type="ECO:0000259" key="11">
    <source>
        <dbReference type="PROSITE" id="PS52004"/>
    </source>
</evidence>
<dbReference type="InterPro" id="IPR029063">
    <property type="entry name" value="SAM-dependent_MTases_sf"/>
</dbReference>
<evidence type="ECO:0000256" key="6">
    <source>
        <dbReference type="ARBA" id="ARBA00023002"/>
    </source>
</evidence>
<dbReference type="FunFam" id="3.40.366.10:FF:000002">
    <property type="entry name" value="Probable polyketide synthase 2"/>
    <property type="match status" value="1"/>
</dbReference>
<dbReference type="Pfam" id="PF08659">
    <property type="entry name" value="KR"/>
    <property type="match status" value="1"/>
</dbReference>
<dbReference type="PANTHER" id="PTHR43775">
    <property type="entry name" value="FATTY ACID SYNTHASE"/>
    <property type="match status" value="1"/>
</dbReference>
<evidence type="ECO:0000313" key="14">
    <source>
        <dbReference type="Proteomes" id="UP000219286"/>
    </source>
</evidence>
<dbReference type="InterPro" id="IPR014043">
    <property type="entry name" value="Acyl_transferase_dom"/>
</dbReference>
<dbReference type="InterPro" id="IPR057326">
    <property type="entry name" value="KR_dom"/>
</dbReference>
<dbReference type="InterPro" id="IPR020843">
    <property type="entry name" value="ER"/>
</dbReference>
<evidence type="ECO:0000256" key="7">
    <source>
        <dbReference type="ARBA" id="ARBA00023268"/>
    </source>
</evidence>
<dbReference type="SUPFAM" id="SSF50129">
    <property type="entry name" value="GroES-like"/>
    <property type="match status" value="1"/>
</dbReference>
<dbReference type="PANTHER" id="PTHR43775:SF29">
    <property type="entry name" value="ASPERFURANONE POLYKETIDE SYNTHASE AFOG-RELATED"/>
    <property type="match status" value="1"/>
</dbReference>
<evidence type="ECO:0000313" key="13">
    <source>
        <dbReference type="EMBL" id="OTA07481.1"/>
    </source>
</evidence>
<dbReference type="Gene3D" id="3.30.70.3290">
    <property type="match status" value="1"/>
</dbReference>
<dbReference type="Pfam" id="PF00109">
    <property type="entry name" value="ketoacyl-synt"/>
    <property type="match status" value="1"/>
</dbReference>
<evidence type="ECO:0000256" key="4">
    <source>
        <dbReference type="ARBA" id="ARBA00022679"/>
    </source>
</evidence>
<dbReference type="InterPro" id="IPR032821">
    <property type="entry name" value="PKS_assoc"/>
</dbReference>
<dbReference type="InterPro" id="IPR013968">
    <property type="entry name" value="PKS_KR"/>
</dbReference>
<dbReference type="CDD" id="cd02440">
    <property type="entry name" value="AdoMet_MTases"/>
    <property type="match status" value="1"/>
</dbReference>
<dbReference type="SUPFAM" id="SSF47336">
    <property type="entry name" value="ACP-like"/>
    <property type="match status" value="1"/>
</dbReference>
<dbReference type="SMART" id="SM00829">
    <property type="entry name" value="PKS_ER"/>
    <property type="match status" value="1"/>
</dbReference>
<dbReference type="InterPro" id="IPR016035">
    <property type="entry name" value="Acyl_Trfase/lysoPLipase"/>
</dbReference>
<dbReference type="PROSITE" id="PS52004">
    <property type="entry name" value="KS3_2"/>
    <property type="match status" value="1"/>
</dbReference>
<dbReference type="Gene3D" id="3.40.50.150">
    <property type="entry name" value="Vaccinia Virus protein VP39"/>
    <property type="match status" value="1"/>
</dbReference>
<dbReference type="InterPro" id="IPR020841">
    <property type="entry name" value="PKS_Beta-ketoAc_synthase_dom"/>
</dbReference>
<dbReference type="CDD" id="cd05195">
    <property type="entry name" value="enoyl_red"/>
    <property type="match status" value="1"/>
</dbReference>
<dbReference type="Pfam" id="PF00107">
    <property type="entry name" value="ADH_zinc_N"/>
    <property type="match status" value="1"/>
</dbReference>
<keyword evidence="14" id="KW-1185">Reference proteome</keyword>
<dbReference type="PROSITE" id="PS52019">
    <property type="entry name" value="PKS_MFAS_DH"/>
    <property type="match status" value="1"/>
</dbReference>
<dbReference type="InterPro" id="IPR013217">
    <property type="entry name" value="Methyltransf_12"/>
</dbReference>
<dbReference type="Gene3D" id="3.90.180.10">
    <property type="entry name" value="Medium-chain alcohol dehydrogenases, catalytic domain"/>
    <property type="match status" value="1"/>
</dbReference>
<organism evidence="13 14">
    <name type="scientific">Trichoderma parareesei</name>
    <name type="common">Filamentous fungus</name>
    <dbReference type="NCBI Taxonomy" id="858221"/>
    <lineage>
        <taxon>Eukaryota</taxon>
        <taxon>Fungi</taxon>
        <taxon>Dikarya</taxon>
        <taxon>Ascomycota</taxon>
        <taxon>Pezizomycotina</taxon>
        <taxon>Sordariomycetes</taxon>
        <taxon>Hypocreomycetidae</taxon>
        <taxon>Hypocreales</taxon>
        <taxon>Hypocreaceae</taxon>
        <taxon>Trichoderma</taxon>
    </lineage>
</organism>
<dbReference type="Pfam" id="PF14765">
    <property type="entry name" value="PS-DH"/>
    <property type="match status" value="1"/>
</dbReference>
<dbReference type="GO" id="GO:0004312">
    <property type="term" value="F:fatty acid synthase activity"/>
    <property type="evidence" value="ECO:0007669"/>
    <property type="project" value="TreeGrafter"/>
</dbReference>
<sequence>MGSLGPDSQSRWASEPIAIIGMSSKFAGDATNTDKLWQMLTEGRSGWTEFPASRFRSEGVYHPNNERLNSTHVKGAHFLQEDVGLFDAAFFSYSSETASSLDPQYRLQLESAYEALENAGIPLTQIAGSNTSVFTGVFVHDYRDALLRDADNLPRLMATGTGVPMMSNRISHFFDLRGASMTIETACSSGMVATHQGIQSLRTGEADMSIVGGANLTLNPDMFKALGSAGFLSADGKSYAFDSRASGYGRGEGVATIVMKRLSDALAAGDPIRAVIRSSLLNQDGKTETITTPSLEAQIDLIHQCYARAGLDPRDTQYFEAHGTGTQAGDTVEARAIATVFSYNQDPLLIGSIKTNIGHTEAASGLASIIKTALALEKGVIPASINFEKPNPKLSLEDWHLKLVRELQEWPATSTRRASINNFGYGGANAHIILEDGASWTPSPVEGTSPKEPIDTGSRVLVLSGKDEQACRTMISNLADYLQRVASAEDEPSRLLDSLAYTLGQRRTRFPWVAAHPVPVTEGIGAVVNTLQSPKFKPYRSSRRPRIGMVFTGQGAQWWAMGRELRVAYPVYKASLDEADAYIRQFGADWSLVEELSRDAASSRINESGLSTPICVAVQISLVRLLESWGVVPAAVTSHSSGEIAAAYTVGALSYKDAMAYAYHRAVLAADTSLRGPVKGGMLAIGLGREDTEAYLKRLTTGGKAMVACVNSPSSTTVSGDLSAVKELEELANADGVFARLLKVETAWHSHHMTAIANVYVEALDNIKRKNSRNESSIAYSSPVTGGRVANIEEVARPEHWVKSLVQPVQFVDAFTDMVLGNPNGSANVDVVVEVGPHTALGGPIQQILALPAFKGLQIPYYGCLVRKADAKDTMQALAANLLQQGYPLDMDAVNFPHGRGSRVKVLTGLPSYPWNHQVKHWVEPRFNRALRERSVPPHHLLGSLVEGTNLEEPTWRHTLRISESPWTRDHAIQSNVVYPAAGYICLAIEATKQLHALNHTKAGAKEVSGYRLRDVDFLQALMIPDTSDGIEIQTSLRPVNDKDVAIQGWKHFEVWTVTGDNRWTQHAKGLISIEFEASAQVYEPKLGDFTIKGYKRQIPPAQLFANLKALGIGHGPVFQNMSHIVQSGFDRRSVVLTTVPDTSVPNDLPREHVLHPVTLDSFITSPYSAVPGAAGRETAAKVPRSVKSFWVSSNISHSPEHVFKAHSHIIRDDKHGMEADVIVANDGVDDNNVLLEMKGFSYQSLGRSVSLQPTEPWESQLCSSIHWRPDISIKIPATVSLVKQELSSGSNSAEAGGVGISSLCLYFIQKALASLSDSDFAEGSHYSKYYAWMKSAVQQVAIADIDEKHIDQIAKAQADGEMIRLLGKQLVSILRGESTPTEIMEQDKNLLSRFYSETPRAKRTSSQLSGLLRHLVHKNPRARILEIGASTGGVTGSALGVLDTATSGGPHASLYHYTDLSDRSFDEAREGFAAWSDILAFDVLDIERDPAGQGFTVGSYDVVIASHAFSSTSSAIAGVLENVRSLLKPGGTLLFTEDFKPSIDVQFVKGLFPSWWSSERFSEQHVEPSPLLSVPLWDRFLRHAGFTGIDIGLRDSDDVDASVSATIMSTLPPHPAGQSDIDAGKVVIVTSEQAGIPPSEWLKALQHSIASYFKAVDGAEGKVLPSVQSIESAAATAAWYADKICIFVGEVNEPILYNLDTASLEGIKAMSTGCKGLLWVTRGGAVDCERPEVSLATGFVRTLRNEYVGRKFITLDLSPKGSLWQESGHEAIAQVLQSAFGQSLPGHSSGPDKGPVELEYAERDGVILIPRVYHDVAKDNAITPKTLESEEDTQGITTVEPFYQQHRPLCFLPELLVFGDDASAAAYRDTLPPRLVEIMPRAYGAGLNPADRTITGQECSGIITRVGIEASKHGYSVGDRVICFLQQSSFTSRAVVDWTSVVQMPTRLSFQQAASLPAAFLVAYFSLVETARLKTSQSVLIHNAAGSIGQAAIMVAKHIGATVFTTVASPKQRDLLTREHGIPSHQIFDSNNASFGTAVTAATNGRGVDVVLNSLTGPLLQTSFNLVAPLGHFIEFDKYDSLANSNLEMLPFTRGVSFSAVDVPSLLQHRGSDVHRCLEEVMRLFELEALAPVSPVIEHNIGDIAQVSRLIQAEEETGKRVLSVVQDEMVSVLPHTAPAATLSPDASYLIVGGNGGLGQAVAHWMVSRGAKNLVLLSRSAGQSPKMAVLAEELRDAGCHRVLPVSCDVAKEDDLARAMDICAREGLPPIRGVVHAAFVLHDSFVENMTLDDYKYTIQSKVSGAWNLHNQFNLPGDLDFFVLFSSINGILGYASQAAYSAAGAYEDALARWRVKHKGLPAVSIDLSLVDGVGYVAEASAAEAMRKSLIKAGRRVINEEQVLASLELAIVSPYDPQFILGGINSGPGPHWDVDGDLGRDMRLLALKYRQPAAADGHDDEDSKAANGGDSLSARIASASSRDEAISVVGSAVAAMLADMFLVSVEEVDLNDSPSQQGIDSLVAVEVRNMLFSQAGAELSIFNIMQSPSLAQLVANVVDRSTFAKFAKSS</sequence>
<dbReference type="SMART" id="SM00827">
    <property type="entry name" value="PKS_AT"/>
    <property type="match status" value="1"/>
</dbReference>
<feature type="active site" description="Proton acceptor; for dehydratase activity" evidence="9">
    <location>
        <position position="971"/>
    </location>
</feature>
<keyword evidence="5" id="KW-0521">NADP</keyword>
<dbReference type="InterPro" id="IPR016036">
    <property type="entry name" value="Malonyl_transacylase_ACP-bd"/>
</dbReference>
<dbReference type="SUPFAM" id="SSF51735">
    <property type="entry name" value="NAD(P)-binding Rossmann-fold domains"/>
    <property type="match status" value="2"/>
</dbReference>
<keyword evidence="4" id="KW-0808">Transferase</keyword>
<dbReference type="InterPro" id="IPR016039">
    <property type="entry name" value="Thiolase-like"/>
</dbReference>
<comment type="caution">
    <text evidence="13">The sequence shown here is derived from an EMBL/GenBank/DDBJ whole genome shotgun (WGS) entry which is preliminary data.</text>
</comment>
<evidence type="ECO:0000256" key="8">
    <source>
        <dbReference type="ARBA" id="ARBA00023315"/>
    </source>
</evidence>
<dbReference type="InterPro" id="IPR036736">
    <property type="entry name" value="ACP-like_sf"/>
</dbReference>
<dbReference type="SUPFAM" id="SSF53335">
    <property type="entry name" value="S-adenosyl-L-methionine-dependent methyltransferases"/>
    <property type="match status" value="1"/>
</dbReference>
<comment type="pathway">
    <text evidence="1">Secondary metabolite biosynthesis.</text>
</comment>
<dbReference type="OrthoDB" id="329835at2759"/>
<dbReference type="InterPro" id="IPR013149">
    <property type="entry name" value="ADH-like_C"/>
</dbReference>
<dbReference type="InterPro" id="IPR011032">
    <property type="entry name" value="GroES-like_sf"/>
</dbReference>
<dbReference type="GO" id="GO:0044550">
    <property type="term" value="P:secondary metabolite biosynthetic process"/>
    <property type="evidence" value="ECO:0007669"/>
    <property type="project" value="TreeGrafter"/>
</dbReference>
<feature type="active site" description="Proton donor; for dehydratase activity" evidence="9">
    <location>
        <position position="1161"/>
    </location>
</feature>
<dbReference type="InterPro" id="IPR049900">
    <property type="entry name" value="PKS_mFAS_DH"/>
</dbReference>
<dbReference type="Pfam" id="PF00698">
    <property type="entry name" value="Acyl_transf_1"/>
    <property type="match status" value="1"/>
</dbReference>
<dbReference type="Gene3D" id="3.10.129.110">
    <property type="entry name" value="Polyketide synthase dehydratase"/>
    <property type="match status" value="1"/>
</dbReference>
<dbReference type="SUPFAM" id="SSF52151">
    <property type="entry name" value="FabD/lysophospholipase-like"/>
    <property type="match status" value="1"/>
</dbReference>
<gene>
    <name evidence="13" type="ORF">A9Z42_0083900</name>
</gene>
<dbReference type="Pfam" id="PF00550">
    <property type="entry name" value="PP-binding"/>
    <property type="match status" value="1"/>
</dbReference>
<dbReference type="InterPro" id="IPR050091">
    <property type="entry name" value="PKS_NRPS_Biosynth_Enz"/>
</dbReference>
<evidence type="ECO:0000256" key="5">
    <source>
        <dbReference type="ARBA" id="ARBA00022857"/>
    </source>
</evidence>
<keyword evidence="7" id="KW-0511">Multifunctional enzyme</keyword>
<dbReference type="GO" id="GO:0016491">
    <property type="term" value="F:oxidoreductase activity"/>
    <property type="evidence" value="ECO:0007669"/>
    <property type="project" value="UniProtKB-KW"/>
</dbReference>
<dbReference type="InterPro" id="IPR009081">
    <property type="entry name" value="PP-bd_ACP"/>
</dbReference>
<dbReference type="InterPro" id="IPR020807">
    <property type="entry name" value="PKS_DH"/>
</dbReference>
<dbReference type="InterPro" id="IPR020806">
    <property type="entry name" value="PKS_PP-bd"/>
</dbReference>
<feature type="region of interest" description="N-terminal hotdog fold" evidence="9">
    <location>
        <begin position="939"/>
        <end position="1079"/>
    </location>
</feature>
<dbReference type="GO" id="GO:0031177">
    <property type="term" value="F:phosphopantetheine binding"/>
    <property type="evidence" value="ECO:0007669"/>
    <property type="project" value="InterPro"/>
</dbReference>
<dbReference type="SMART" id="SM00823">
    <property type="entry name" value="PKS_PP"/>
    <property type="match status" value="1"/>
</dbReference>
<feature type="domain" description="PKS/mFAS DH" evidence="12">
    <location>
        <begin position="939"/>
        <end position="1252"/>
    </location>
</feature>
<dbReference type="InterPro" id="IPR014031">
    <property type="entry name" value="Ketoacyl_synth_C"/>
</dbReference>
<dbReference type="InterPro" id="IPR001227">
    <property type="entry name" value="Ac_transferase_dom_sf"/>
</dbReference>
<keyword evidence="2" id="KW-0596">Phosphopantetheine</keyword>
<dbReference type="CDD" id="cd00833">
    <property type="entry name" value="PKS"/>
    <property type="match status" value="1"/>
</dbReference>
<dbReference type="Pfam" id="PF21089">
    <property type="entry name" value="PKS_DH_N"/>
    <property type="match status" value="1"/>
</dbReference>
<evidence type="ECO:0000256" key="3">
    <source>
        <dbReference type="ARBA" id="ARBA00022553"/>
    </source>
</evidence>
<evidence type="ECO:0000256" key="1">
    <source>
        <dbReference type="ARBA" id="ARBA00005179"/>
    </source>
</evidence>
<dbReference type="Pfam" id="PF08242">
    <property type="entry name" value="Methyltransf_12"/>
    <property type="match status" value="1"/>
</dbReference>
<accession>A0A2H3A6C1</accession>
<evidence type="ECO:0000259" key="12">
    <source>
        <dbReference type="PROSITE" id="PS52019"/>
    </source>
</evidence>
<dbReference type="PROSITE" id="PS50075">
    <property type="entry name" value="CARRIER"/>
    <property type="match status" value="1"/>
</dbReference>
<keyword evidence="8" id="KW-0012">Acyltransferase</keyword>
<dbReference type="InterPro" id="IPR042104">
    <property type="entry name" value="PKS_dehydratase_sf"/>
</dbReference>
<dbReference type="InterPro" id="IPR056501">
    <property type="entry name" value="NAD-bd_HRPKS_sdrA"/>
</dbReference>
<dbReference type="SUPFAM" id="SSF55048">
    <property type="entry name" value="Probable ACP-binding domain of malonyl-CoA ACP transacylase"/>
    <property type="match status" value="1"/>
</dbReference>
<dbReference type="Gene3D" id="3.40.50.720">
    <property type="entry name" value="NAD(P)-binding Rossmann-like Domain"/>
    <property type="match status" value="1"/>
</dbReference>
<dbReference type="GO" id="GO:0006633">
    <property type="term" value="P:fatty acid biosynthetic process"/>
    <property type="evidence" value="ECO:0007669"/>
    <property type="project" value="TreeGrafter"/>
</dbReference>
<keyword evidence="3" id="KW-0597">Phosphoprotein</keyword>
<keyword evidence="6" id="KW-0560">Oxidoreductase</keyword>
<dbReference type="Gene3D" id="3.40.47.10">
    <property type="match status" value="1"/>
</dbReference>
<evidence type="ECO:0000256" key="2">
    <source>
        <dbReference type="ARBA" id="ARBA00022450"/>
    </source>
</evidence>
<dbReference type="Pfam" id="PF02801">
    <property type="entry name" value="Ketoacyl-synt_C"/>
    <property type="match status" value="1"/>
</dbReference>
<dbReference type="InterPro" id="IPR014030">
    <property type="entry name" value="Ketoacyl_synth_N"/>
</dbReference>
<feature type="domain" description="Ketosynthase family 3 (KS3)" evidence="11">
    <location>
        <begin position="14"/>
        <end position="436"/>
    </location>
</feature>
<reference evidence="13 14" key="1">
    <citation type="journal article" date="2015" name="Genome Announc.">
        <title>Genome sequence and annotation of Trichoderma parareesei, the ancestor of the cellulase producer Trichoderma reesei.</title>
        <authorList>
            <person name="Yang D."/>
            <person name="Pomraning K."/>
            <person name="Kopchinskiy A."/>
            <person name="Karimi Aghcheh R."/>
            <person name="Atanasova L."/>
            <person name="Chenthamara K."/>
            <person name="Baker S.E."/>
            <person name="Zhang R."/>
            <person name="Shen Q."/>
            <person name="Freitag M."/>
            <person name="Kubicek C.P."/>
            <person name="Druzhinina I.S."/>
        </authorList>
    </citation>
    <scope>NUCLEOTIDE SEQUENCE [LARGE SCALE GENOMIC DNA]</scope>
    <source>
        <strain evidence="13 14">CBS 125925</strain>
    </source>
</reference>
<dbReference type="SUPFAM" id="SSF53901">
    <property type="entry name" value="Thiolase-like"/>
    <property type="match status" value="1"/>
</dbReference>
<dbReference type="SMART" id="SM00826">
    <property type="entry name" value="PKS_DH"/>
    <property type="match status" value="1"/>
</dbReference>
<protein>
    <submittedName>
        <fullName evidence="13">PKS protein</fullName>
    </submittedName>
</protein>
<dbReference type="InterPro" id="IPR049551">
    <property type="entry name" value="PKS_DH_C"/>
</dbReference>
<dbReference type="SMART" id="SM00822">
    <property type="entry name" value="PKS_KR"/>
    <property type="match status" value="1"/>
</dbReference>
<dbReference type="Gene3D" id="1.10.1200.10">
    <property type="entry name" value="ACP-like"/>
    <property type="match status" value="1"/>
</dbReference>
<dbReference type="Pfam" id="PF16197">
    <property type="entry name" value="KAsynt_C_assoc"/>
    <property type="match status" value="1"/>
</dbReference>
<dbReference type="EMBL" id="LFMI01000777">
    <property type="protein sequence ID" value="OTA07481.1"/>
    <property type="molecule type" value="Genomic_DNA"/>
</dbReference>
<dbReference type="InterPro" id="IPR049552">
    <property type="entry name" value="PKS_DH_N"/>
</dbReference>
<dbReference type="SMART" id="SM00825">
    <property type="entry name" value="PKS_KS"/>
    <property type="match status" value="1"/>
</dbReference>
<dbReference type="Proteomes" id="UP000219286">
    <property type="component" value="Unassembled WGS sequence"/>
</dbReference>
<proteinExistence type="predicted"/>